<keyword evidence="3 7" id="KW-0812">Transmembrane</keyword>
<protein>
    <submittedName>
        <fullName evidence="9">MFS transporter</fullName>
    </submittedName>
</protein>
<name>A0ABS9VU05_9BIFI</name>
<accession>A0ABS9VU05</accession>
<dbReference type="RefSeq" id="WP_241513211.1">
    <property type="nucleotide sequence ID" value="NZ_JAFEJT020000010.1"/>
</dbReference>
<evidence type="ECO:0000256" key="3">
    <source>
        <dbReference type="ARBA" id="ARBA00022692"/>
    </source>
</evidence>
<feature type="region of interest" description="Disordered" evidence="6">
    <location>
        <begin position="1"/>
        <end position="63"/>
    </location>
</feature>
<feature type="transmembrane region" description="Helical" evidence="7">
    <location>
        <begin position="451"/>
        <end position="471"/>
    </location>
</feature>
<dbReference type="InterPro" id="IPR020846">
    <property type="entry name" value="MFS_dom"/>
</dbReference>
<dbReference type="PROSITE" id="PS50850">
    <property type="entry name" value="MFS"/>
    <property type="match status" value="1"/>
</dbReference>
<feature type="transmembrane region" description="Helical" evidence="7">
    <location>
        <begin position="232"/>
        <end position="251"/>
    </location>
</feature>
<dbReference type="SUPFAM" id="SSF103473">
    <property type="entry name" value="MFS general substrate transporter"/>
    <property type="match status" value="1"/>
</dbReference>
<feature type="transmembrane region" description="Helical" evidence="7">
    <location>
        <begin position="356"/>
        <end position="378"/>
    </location>
</feature>
<feature type="domain" description="Major facilitator superfamily (MFS) profile" evidence="8">
    <location>
        <begin position="231"/>
        <end position="485"/>
    </location>
</feature>
<dbReference type="Pfam" id="PF07690">
    <property type="entry name" value="MFS_1"/>
    <property type="match status" value="1"/>
</dbReference>
<evidence type="ECO:0000313" key="9">
    <source>
        <dbReference type="EMBL" id="MCH9275419.1"/>
    </source>
</evidence>
<feature type="transmembrane region" description="Helical" evidence="7">
    <location>
        <begin position="329"/>
        <end position="349"/>
    </location>
</feature>
<evidence type="ECO:0000313" key="10">
    <source>
        <dbReference type="Proteomes" id="UP000710815"/>
    </source>
</evidence>
<sequence length="485" mass="50616">MTDITDSNTTDNSPADGSNTRSATVVDDRSDPTTDTITSTATAETPITAATNTTASTSPARTTHASLWRNPQYRAWFTADTASAVGLAMKGFAISLVAFSLTKSLPTAGWLATASMIAAQTADVFGGTLVDRHNRKRLIILNAICGAVLWGAVFALLASGLLTFPVFAVVIVAASTINGLLGSATNAMLRSIIPTADYPKAQSLNQGRDSVIALAGSPLGGVLYAFGMWVPFAVASIMYAIAGISAGMLRVDEHVRDMIGRNGERNAANDTSAVARGSFVDDFVEGWRWTLRRRTLMTLTTIAALLNFGVNGIFQSVQLQLVGSGVDSVRIGFVSTAVGAGMLIGAVIAARVCDRLAVGTGLVVMSVAALATLAPMIVSDAYPVMLVSSLLCGLPVPTINTLLMGFIFAKVPTKMQGRVNSSSNLMCLLPTMFCSAIAGSLLPTIGFRMTVALFLLALAANVAIVLAMPAVRSIPAADRWNEAEL</sequence>
<reference evidence="9 10" key="1">
    <citation type="journal article" date="2021" name="Environ. Microbiol.">
        <title>Genetic insights into the dark matter of the mammalian gut microbiota through targeted genome reconstruction.</title>
        <authorList>
            <person name="Lugli G.A."/>
            <person name="Alessandri G."/>
            <person name="Milani C."/>
            <person name="Viappiani A."/>
            <person name="Fontana F."/>
            <person name="Tarracchini C."/>
            <person name="Mancabelli L."/>
            <person name="Argentini C."/>
            <person name="Ruiz L."/>
            <person name="Margolles A."/>
            <person name="van Sinderen D."/>
            <person name="Turroni F."/>
            <person name="Ventura M."/>
        </authorList>
    </citation>
    <scope>NUCLEOTIDE SEQUENCE [LARGE SCALE GENOMIC DNA]</scope>
    <source>
        <strain evidence="9 10">MA1</strain>
    </source>
</reference>
<keyword evidence="10" id="KW-1185">Reference proteome</keyword>
<feature type="transmembrane region" description="Helical" evidence="7">
    <location>
        <begin position="138"/>
        <end position="158"/>
    </location>
</feature>
<evidence type="ECO:0000256" key="6">
    <source>
        <dbReference type="SAM" id="MobiDB-lite"/>
    </source>
</evidence>
<evidence type="ECO:0000256" key="7">
    <source>
        <dbReference type="SAM" id="Phobius"/>
    </source>
</evidence>
<dbReference type="InterPro" id="IPR011701">
    <property type="entry name" value="MFS"/>
</dbReference>
<feature type="transmembrane region" description="Helical" evidence="7">
    <location>
        <begin position="164"/>
        <end position="189"/>
    </location>
</feature>
<gene>
    <name evidence="9" type="ORF">JS533_003905</name>
</gene>
<feature type="compositionally biased region" description="Low complexity" evidence="6">
    <location>
        <begin position="1"/>
        <end position="13"/>
    </location>
</feature>
<organism evidence="9 10">
    <name type="scientific">Bifidobacterium amazonense</name>
    <dbReference type="NCBI Taxonomy" id="2809027"/>
    <lineage>
        <taxon>Bacteria</taxon>
        <taxon>Bacillati</taxon>
        <taxon>Actinomycetota</taxon>
        <taxon>Actinomycetes</taxon>
        <taxon>Bifidobacteriales</taxon>
        <taxon>Bifidobacteriaceae</taxon>
        <taxon>Bifidobacterium</taxon>
    </lineage>
</organism>
<comment type="caution">
    <text evidence="9">The sequence shown here is derived from an EMBL/GenBank/DDBJ whole genome shotgun (WGS) entry which is preliminary data.</text>
</comment>
<proteinExistence type="predicted"/>
<feature type="transmembrane region" description="Helical" evidence="7">
    <location>
        <begin position="296"/>
        <end position="317"/>
    </location>
</feature>
<dbReference type="CDD" id="cd06173">
    <property type="entry name" value="MFS_MefA_like"/>
    <property type="match status" value="1"/>
</dbReference>
<reference evidence="9 10" key="2">
    <citation type="journal article" date="2021" name="Syst. Appl. Microbiol.">
        <title>Phylogenetic classification of ten novel species belonging to the genus Bifidobacterium comprising B. phasiani sp. nov., B. pongonis sp. nov., B. saguinibicoloris sp. nov., B. colobi sp. nov., B. simiiventris sp. nov., B. santillanense sp. nov., B. miconis sp. nov., B. amazonense sp. nov., B. pluvialisilvae sp. nov., and B. miconisargentati sp. nov.</title>
        <authorList>
            <person name="Lugli G.A."/>
            <person name="Calvete-Torre I."/>
            <person name="Alessandri G."/>
            <person name="Milani C."/>
            <person name="Turroni F."/>
            <person name="Laiolo P."/>
            <person name="Ossiprandi M.C."/>
            <person name="Margolles A."/>
            <person name="Ruiz L."/>
            <person name="Ventura M."/>
        </authorList>
    </citation>
    <scope>NUCLEOTIDE SEQUENCE [LARGE SCALE GENOMIC DNA]</scope>
    <source>
        <strain evidence="9 10">MA1</strain>
    </source>
</reference>
<evidence type="ECO:0000256" key="5">
    <source>
        <dbReference type="ARBA" id="ARBA00023136"/>
    </source>
</evidence>
<dbReference type="EMBL" id="JAFEJT020000010">
    <property type="protein sequence ID" value="MCH9275419.1"/>
    <property type="molecule type" value="Genomic_DNA"/>
</dbReference>
<keyword evidence="5 7" id="KW-0472">Membrane</keyword>
<feature type="compositionally biased region" description="Low complexity" evidence="6">
    <location>
        <begin position="33"/>
        <end position="63"/>
    </location>
</feature>
<evidence type="ECO:0000256" key="1">
    <source>
        <dbReference type="ARBA" id="ARBA00004651"/>
    </source>
</evidence>
<evidence type="ECO:0000256" key="2">
    <source>
        <dbReference type="ARBA" id="ARBA00022475"/>
    </source>
</evidence>
<comment type="subcellular location">
    <subcellularLocation>
        <location evidence="1">Cell membrane</location>
        <topology evidence="1">Multi-pass membrane protein</topology>
    </subcellularLocation>
</comment>
<keyword evidence="4 7" id="KW-1133">Transmembrane helix</keyword>
<dbReference type="PANTHER" id="PTHR23513:SF11">
    <property type="entry name" value="STAPHYLOFERRIN A TRANSPORTER"/>
    <property type="match status" value="1"/>
</dbReference>
<evidence type="ECO:0000256" key="4">
    <source>
        <dbReference type="ARBA" id="ARBA00022989"/>
    </source>
</evidence>
<feature type="transmembrane region" description="Helical" evidence="7">
    <location>
        <begin position="423"/>
        <end position="445"/>
    </location>
</feature>
<evidence type="ECO:0000259" key="8">
    <source>
        <dbReference type="PROSITE" id="PS50850"/>
    </source>
</evidence>
<dbReference type="PANTHER" id="PTHR23513">
    <property type="entry name" value="INTEGRAL MEMBRANE EFFLUX PROTEIN-RELATED"/>
    <property type="match status" value="1"/>
</dbReference>
<dbReference type="Gene3D" id="1.20.1250.20">
    <property type="entry name" value="MFS general substrate transporter like domains"/>
    <property type="match status" value="1"/>
</dbReference>
<dbReference type="InterPro" id="IPR036259">
    <property type="entry name" value="MFS_trans_sf"/>
</dbReference>
<keyword evidence="2" id="KW-1003">Cell membrane</keyword>
<feature type="transmembrane region" description="Helical" evidence="7">
    <location>
        <begin position="384"/>
        <end position="411"/>
    </location>
</feature>
<feature type="transmembrane region" description="Helical" evidence="7">
    <location>
        <begin position="210"/>
        <end position="226"/>
    </location>
</feature>
<dbReference type="Proteomes" id="UP000710815">
    <property type="component" value="Unassembled WGS sequence"/>
</dbReference>